<dbReference type="AlphaFoldDB" id="A0A2S7INQ5"/>
<accession>A0A2S7INQ5</accession>
<dbReference type="Pfam" id="PF26622">
    <property type="entry name" value="DUF8199"/>
    <property type="match status" value="1"/>
</dbReference>
<sequence length="134" mass="14866">MVLIVLISSTGFGLVEHTCHIRNKKKVSLVSMDKKSCPACTKNGSSTPTHQTFKKQKCCEEEVRYEHVPYTSSLTKLAAKFVKMVVEFTAHFAFTFFQLLTEAIQSLLYGTASARAAVPLAGRTLLSFVQSFLI</sequence>
<dbReference type="InterPro" id="IPR058512">
    <property type="entry name" value="DUF8199"/>
</dbReference>
<name>A0A2S7INQ5_9BACT</name>
<protein>
    <submittedName>
        <fullName evidence="1">Uncharacterized protein</fullName>
    </submittedName>
</protein>
<proteinExistence type="predicted"/>
<gene>
    <name evidence="1" type="ORF">C5O19_06650</name>
</gene>
<reference evidence="2" key="1">
    <citation type="submission" date="2018-02" db="EMBL/GenBank/DDBJ databases">
        <title>Genome sequencing of Solimonas sp. HR-BB.</title>
        <authorList>
            <person name="Lee Y."/>
            <person name="Jeon C.O."/>
        </authorList>
    </citation>
    <scope>NUCLEOTIDE SEQUENCE [LARGE SCALE GENOMIC DNA]</scope>
    <source>
        <strain evidence="2">HR-U</strain>
    </source>
</reference>
<dbReference type="Proteomes" id="UP000239590">
    <property type="component" value="Unassembled WGS sequence"/>
</dbReference>
<evidence type="ECO:0000313" key="1">
    <source>
        <dbReference type="EMBL" id="PQA59325.1"/>
    </source>
</evidence>
<evidence type="ECO:0000313" key="2">
    <source>
        <dbReference type="Proteomes" id="UP000239590"/>
    </source>
</evidence>
<organism evidence="1 2">
    <name type="scientific">Siphonobacter curvatus</name>
    <dbReference type="NCBI Taxonomy" id="2094562"/>
    <lineage>
        <taxon>Bacteria</taxon>
        <taxon>Pseudomonadati</taxon>
        <taxon>Bacteroidota</taxon>
        <taxon>Cytophagia</taxon>
        <taxon>Cytophagales</taxon>
        <taxon>Cytophagaceae</taxon>
        <taxon>Siphonobacter</taxon>
    </lineage>
</organism>
<dbReference type="EMBL" id="PTRA01000001">
    <property type="protein sequence ID" value="PQA59325.1"/>
    <property type="molecule type" value="Genomic_DNA"/>
</dbReference>
<dbReference type="NCBIfam" id="NF047658">
    <property type="entry name" value="HYC_CC_PP"/>
    <property type="match status" value="1"/>
</dbReference>
<comment type="caution">
    <text evidence="1">The sequence shown here is derived from an EMBL/GenBank/DDBJ whole genome shotgun (WGS) entry which is preliminary data.</text>
</comment>
<keyword evidence="2" id="KW-1185">Reference proteome</keyword>
<dbReference type="InterPro" id="IPR058060">
    <property type="entry name" value="HYC_CC_PP"/>
</dbReference>